<dbReference type="Pfam" id="PF20479">
    <property type="entry name" value="TMEM128"/>
    <property type="match status" value="1"/>
</dbReference>
<accession>A0ABQ8FMW4</accession>
<name>A0ABQ8FMW4_9FUNG</name>
<keyword evidence="1" id="KW-1133">Transmembrane helix</keyword>
<keyword evidence="1" id="KW-0812">Transmembrane</keyword>
<gene>
    <name evidence="2" type="ORF">BASA50_002084</name>
</gene>
<keyword evidence="1" id="KW-0472">Membrane</keyword>
<proteinExistence type="predicted"/>
<sequence length="131" mass="15004">MTTDADLKIRHTTVRPPNQQGSATSSKLQRNLETAFWILLGSALAYYLRPDQVVMANTHSVWFYLSLLSLCAFFSVFTYLELYLPRKQGVRVNYKRWETEAPRSIQLATVFGYYLAVLSHTPPHFGSALRS</sequence>
<dbReference type="InterPro" id="IPR033579">
    <property type="entry name" value="TMEM128"/>
</dbReference>
<evidence type="ECO:0000313" key="3">
    <source>
        <dbReference type="Proteomes" id="UP001648503"/>
    </source>
</evidence>
<dbReference type="Proteomes" id="UP001648503">
    <property type="component" value="Unassembled WGS sequence"/>
</dbReference>
<feature type="transmembrane region" description="Helical" evidence="1">
    <location>
        <begin position="32"/>
        <end position="49"/>
    </location>
</feature>
<keyword evidence="3" id="KW-1185">Reference proteome</keyword>
<protein>
    <submittedName>
        <fullName evidence="2">Uncharacterized protein</fullName>
    </submittedName>
</protein>
<feature type="transmembrane region" description="Helical" evidence="1">
    <location>
        <begin position="61"/>
        <end position="84"/>
    </location>
</feature>
<dbReference type="EMBL" id="JAFCIX010000028">
    <property type="protein sequence ID" value="KAH6600700.1"/>
    <property type="molecule type" value="Genomic_DNA"/>
</dbReference>
<evidence type="ECO:0000256" key="1">
    <source>
        <dbReference type="SAM" id="Phobius"/>
    </source>
</evidence>
<organism evidence="2 3">
    <name type="scientific">Batrachochytrium salamandrivorans</name>
    <dbReference type="NCBI Taxonomy" id="1357716"/>
    <lineage>
        <taxon>Eukaryota</taxon>
        <taxon>Fungi</taxon>
        <taxon>Fungi incertae sedis</taxon>
        <taxon>Chytridiomycota</taxon>
        <taxon>Chytridiomycota incertae sedis</taxon>
        <taxon>Chytridiomycetes</taxon>
        <taxon>Rhizophydiales</taxon>
        <taxon>Rhizophydiales incertae sedis</taxon>
        <taxon>Batrachochytrium</taxon>
    </lineage>
</organism>
<dbReference type="PANTHER" id="PTHR31134">
    <property type="entry name" value="TRANSMEMBRANE PROTEIN 128"/>
    <property type="match status" value="1"/>
</dbReference>
<dbReference type="PANTHER" id="PTHR31134:SF1">
    <property type="entry name" value="TRANSMEMBRANE PROTEIN 128"/>
    <property type="match status" value="1"/>
</dbReference>
<evidence type="ECO:0000313" key="2">
    <source>
        <dbReference type="EMBL" id="KAH6600700.1"/>
    </source>
</evidence>
<comment type="caution">
    <text evidence="2">The sequence shown here is derived from an EMBL/GenBank/DDBJ whole genome shotgun (WGS) entry which is preliminary data.</text>
</comment>
<reference evidence="2 3" key="1">
    <citation type="submission" date="2021-02" db="EMBL/GenBank/DDBJ databases">
        <title>Variation within the Batrachochytrium salamandrivorans European outbreak.</title>
        <authorList>
            <person name="Kelly M."/>
            <person name="Pasmans F."/>
            <person name="Shea T.P."/>
            <person name="Munoz J.F."/>
            <person name="Carranza S."/>
            <person name="Cuomo C.A."/>
            <person name="Martel A."/>
        </authorList>
    </citation>
    <scope>NUCLEOTIDE SEQUENCE [LARGE SCALE GENOMIC DNA]</scope>
    <source>
        <strain evidence="2 3">AMFP18/2</strain>
    </source>
</reference>